<dbReference type="Gene3D" id="3.30.70.940">
    <property type="entry name" value="NusG, N-terminal domain"/>
    <property type="match status" value="1"/>
</dbReference>
<evidence type="ECO:0000313" key="6">
    <source>
        <dbReference type="Proteomes" id="UP000574931"/>
    </source>
</evidence>
<evidence type="ECO:0000259" key="4">
    <source>
        <dbReference type="SMART" id="SM00738"/>
    </source>
</evidence>
<keyword evidence="2" id="KW-0805">Transcription regulation</keyword>
<dbReference type="Pfam" id="PF02357">
    <property type="entry name" value="NusG"/>
    <property type="match status" value="1"/>
</dbReference>
<dbReference type="AlphaFoldDB" id="A0A849KQ80"/>
<name>A0A849KQ80_9HYPH</name>
<dbReference type="PANTHER" id="PTHR30265">
    <property type="entry name" value="RHO-INTERACTING TRANSCRIPTION TERMINATION FACTOR NUSG"/>
    <property type="match status" value="1"/>
</dbReference>
<dbReference type="RefSeq" id="WP_171318892.1">
    <property type="nucleotide sequence ID" value="NZ_JABFCY010000014.1"/>
</dbReference>
<protein>
    <recommendedName>
        <fullName evidence="4">NusG-like N-terminal domain-containing protein</fullName>
    </recommendedName>
</protein>
<gene>
    <name evidence="5" type="ORF">HKX02_19600</name>
</gene>
<keyword evidence="3" id="KW-0804">Transcription</keyword>
<dbReference type="GO" id="GO:0031564">
    <property type="term" value="P:transcription antitermination"/>
    <property type="evidence" value="ECO:0007669"/>
    <property type="project" value="UniProtKB-KW"/>
</dbReference>
<dbReference type="PANTHER" id="PTHR30265:SF4">
    <property type="entry name" value="KOW MOTIF FAMILY PROTEIN, EXPRESSED"/>
    <property type="match status" value="1"/>
</dbReference>
<dbReference type="SUPFAM" id="SSF82679">
    <property type="entry name" value="N-utilization substance G protein NusG, N-terminal domain"/>
    <property type="match status" value="1"/>
</dbReference>
<dbReference type="GO" id="GO:0006354">
    <property type="term" value="P:DNA-templated transcription elongation"/>
    <property type="evidence" value="ECO:0007669"/>
    <property type="project" value="InterPro"/>
</dbReference>
<dbReference type="Proteomes" id="UP000574931">
    <property type="component" value="Unassembled WGS sequence"/>
</dbReference>
<reference evidence="5 6" key="1">
    <citation type="submission" date="2020-05" db="EMBL/GenBank/DDBJ databases">
        <title>Draft Genome Sequence of Ochrobactrum soli Isolated from Stable Fly Gut.</title>
        <authorList>
            <person name="Pileggi M.T."/>
            <person name="Vazhakkala L.J."/>
            <person name="Wong C.N."/>
        </authorList>
    </citation>
    <scope>NUCLEOTIDE SEQUENCE [LARGE SCALE GENOMIC DNA]</scope>
    <source>
        <strain evidence="5 6">MTP-C0764</strain>
    </source>
</reference>
<proteinExistence type="predicted"/>
<dbReference type="InterPro" id="IPR043425">
    <property type="entry name" value="NusG-like"/>
</dbReference>
<feature type="domain" description="NusG-like N-terminal" evidence="4">
    <location>
        <begin position="48"/>
        <end position="152"/>
    </location>
</feature>
<sequence>MMMADKRQFDLSAVTDLKPYIEASNRAAQAEKRNVQALLNAACGPDEDKRWFVIRTANRSEKDVYNAIEKHGIEVWYPLRKVFQKRRFNRPRVQKEVAAFGGYVFVKVVPSPENWHALRLVEGVVSVLCGSRGPISINDESISEVKGIVKSGKLDDKLGNANWKAGDTVTFALSDQMKFEGIVDGYVGKRALRVLWSLFGHQQVTEVPLEKIANQS</sequence>
<organism evidence="5 6">
    <name type="scientific">Ochrobactrum soli</name>
    <dbReference type="NCBI Taxonomy" id="2448455"/>
    <lineage>
        <taxon>Bacteria</taxon>
        <taxon>Pseudomonadati</taxon>
        <taxon>Pseudomonadota</taxon>
        <taxon>Alphaproteobacteria</taxon>
        <taxon>Hyphomicrobiales</taxon>
        <taxon>Brucellaceae</taxon>
        <taxon>Brucella/Ochrobactrum group</taxon>
        <taxon>Ochrobactrum</taxon>
    </lineage>
</organism>
<dbReference type="InterPro" id="IPR006645">
    <property type="entry name" value="NGN-like_dom"/>
</dbReference>
<evidence type="ECO:0000313" key="5">
    <source>
        <dbReference type="EMBL" id="NNU62443.1"/>
    </source>
</evidence>
<dbReference type="InterPro" id="IPR036735">
    <property type="entry name" value="NGN_dom_sf"/>
</dbReference>
<dbReference type="EMBL" id="JABFCY010000014">
    <property type="protein sequence ID" value="NNU62443.1"/>
    <property type="molecule type" value="Genomic_DNA"/>
</dbReference>
<evidence type="ECO:0000256" key="1">
    <source>
        <dbReference type="ARBA" id="ARBA00022814"/>
    </source>
</evidence>
<keyword evidence="1" id="KW-0889">Transcription antitermination</keyword>
<evidence type="ECO:0000256" key="2">
    <source>
        <dbReference type="ARBA" id="ARBA00023015"/>
    </source>
</evidence>
<dbReference type="SMART" id="SM00738">
    <property type="entry name" value="NGN"/>
    <property type="match status" value="1"/>
</dbReference>
<keyword evidence="6" id="KW-1185">Reference proteome</keyword>
<accession>A0A849KQ80</accession>
<evidence type="ECO:0000256" key="3">
    <source>
        <dbReference type="ARBA" id="ARBA00023163"/>
    </source>
</evidence>
<comment type="caution">
    <text evidence="5">The sequence shown here is derived from an EMBL/GenBank/DDBJ whole genome shotgun (WGS) entry which is preliminary data.</text>
</comment>